<comment type="catalytic activity">
    <reaction evidence="2">
        <text>oxidized coenzyme F420-(gamma-L-Glu)(n) + a quinol + H(+) = reduced coenzyme F420-(gamma-L-Glu)(n) + a quinone</text>
        <dbReference type="Rhea" id="RHEA:39663"/>
        <dbReference type="Rhea" id="RHEA-COMP:12939"/>
        <dbReference type="Rhea" id="RHEA-COMP:14378"/>
        <dbReference type="ChEBI" id="CHEBI:15378"/>
        <dbReference type="ChEBI" id="CHEBI:24646"/>
        <dbReference type="ChEBI" id="CHEBI:132124"/>
        <dbReference type="ChEBI" id="CHEBI:133980"/>
        <dbReference type="ChEBI" id="CHEBI:139511"/>
    </reaction>
</comment>
<evidence type="ECO:0000313" key="4">
    <source>
        <dbReference type="Proteomes" id="UP000619479"/>
    </source>
</evidence>
<evidence type="ECO:0000313" key="3">
    <source>
        <dbReference type="EMBL" id="GID69856.1"/>
    </source>
</evidence>
<evidence type="ECO:0000256" key="1">
    <source>
        <dbReference type="ARBA" id="ARBA00008710"/>
    </source>
</evidence>
<evidence type="ECO:0008006" key="5">
    <source>
        <dbReference type="Google" id="ProtNLM"/>
    </source>
</evidence>
<accession>A0A919IRF4</accession>
<protein>
    <recommendedName>
        <fullName evidence="5">Nitroreductase</fullName>
    </recommendedName>
</protein>
<dbReference type="Proteomes" id="UP000619479">
    <property type="component" value="Unassembled WGS sequence"/>
</dbReference>
<dbReference type="SUPFAM" id="SSF50475">
    <property type="entry name" value="FMN-binding split barrel"/>
    <property type="match status" value="1"/>
</dbReference>
<dbReference type="GO" id="GO:0005886">
    <property type="term" value="C:plasma membrane"/>
    <property type="evidence" value="ECO:0007669"/>
    <property type="project" value="TreeGrafter"/>
</dbReference>
<dbReference type="Gene3D" id="2.30.110.10">
    <property type="entry name" value="Electron Transport, Fmn-binding Protein, Chain A"/>
    <property type="match status" value="1"/>
</dbReference>
<reference evidence="3" key="1">
    <citation type="submission" date="2021-01" db="EMBL/GenBank/DDBJ databases">
        <title>Whole genome shotgun sequence of Actinoplanes cyaneus NBRC 14990.</title>
        <authorList>
            <person name="Komaki H."/>
            <person name="Tamura T."/>
        </authorList>
    </citation>
    <scope>NUCLEOTIDE SEQUENCE</scope>
    <source>
        <strain evidence="3">NBRC 14990</strain>
    </source>
</reference>
<sequence length="153" mass="17312">MVWKSLWRVAGSIPGFTPVAKRTVTIDRWLSRVTRGRVVALGMAPGLLLTTVGRKSGQERKSPLQYVRESDAYVVVGSNWGGPHAPGWVHNLRAEPRATVTIGGRDITVEAHEATGEERERLWQLFVDQWPGYARYREQASHRTLRIFRLIPV</sequence>
<dbReference type="RefSeq" id="WP_203752823.1">
    <property type="nucleotide sequence ID" value="NZ_BAAAUC010000024.1"/>
</dbReference>
<gene>
    <name evidence="3" type="ORF">Acy02nite_77370</name>
</gene>
<dbReference type="GO" id="GO:0016491">
    <property type="term" value="F:oxidoreductase activity"/>
    <property type="evidence" value="ECO:0007669"/>
    <property type="project" value="InterPro"/>
</dbReference>
<dbReference type="NCBIfam" id="TIGR00026">
    <property type="entry name" value="hi_GC_TIGR00026"/>
    <property type="match status" value="1"/>
</dbReference>
<dbReference type="PANTHER" id="PTHR39428">
    <property type="entry name" value="F420H(2)-DEPENDENT QUINONE REDUCTASE RV1261C"/>
    <property type="match status" value="1"/>
</dbReference>
<dbReference type="GO" id="GO:0070967">
    <property type="term" value="F:coenzyme F420 binding"/>
    <property type="evidence" value="ECO:0007669"/>
    <property type="project" value="TreeGrafter"/>
</dbReference>
<dbReference type="PANTHER" id="PTHR39428:SF1">
    <property type="entry name" value="F420H(2)-DEPENDENT QUINONE REDUCTASE RV1261C"/>
    <property type="match status" value="1"/>
</dbReference>
<organism evidence="3 4">
    <name type="scientific">Actinoplanes cyaneus</name>
    <dbReference type="NCBI Taxonomy" id="52696"/>
    <lineage>
        <taxon>Bacteria</taxon>
        <taxon>Bacillati</taxon>
        <taxon>Actinomycetota</taxon>
        <taxon>Actinomycetes</taxon>
        <taxon>Micromonosporales</taxon>
        <taxon>Micromonosporaceae</taxon>
        <taxon>Actinoplanes</taxon>
    </lineage>
</organism>
<dbReference type="InterPro" id="IPR012349">
    <property type="entry name" value="Split_barrel_FMN-bd"/>
</dbReference>
<keyword evidence="4" id="KW-1185">Reference proteome</keyword>
<name>A0A919IRF4_9ACTN</name>
<evidence type="ECO:0000256" key="2">
    <source>
        <dbReference type="ARBA" id="ARBA00049106"/>
    </source>
</evidence>
<comment type="caution">
    <text evidence="3">The sequence shown here is derived from an EMBL/GenBank/DDBJ whole genome shotgun (WGS) entry which is preliminary data.</text>
</comment>
<dbReference type="EMBL" id="BOMH01000068">
    <property type="protein sequence ID" value="GID69856.1"/>
    <property type="molecule type" value="Genomic_DNA"/>
</dbReference>
<proteinExistence type="inferred from homology"/>
<comment type="similarity">
    <text evidence="1">Belongs to the F420H(2)-dependent quinone reductase family.</text>
</comment>
<dbReference type="Pfam" id="PF04075">
    <property type="entry name" value="F420H2_quin_red"/>
    <property type="match status" value="1"/>
</dbReference>
<dbReference type="InterPro" id="IPR004378">
    <property type="entry name" value="F420H2_quin_Rdtase"/>
</dbReference>
<dbReference type="AlphaFoldDB" id="A0A919IRF4"/>